<dbReference type="EMBL" id="JTDY01003044">
    <property type="protein sequence ID" value="KOB70263.1"/>
    <property type="molecule type" value="Genomic_DNA"/>
</dbReference>
<dbReference type="Proteomes" id="UP000037510">
    <property type="component" value="Unassembled WGS sequence"/>
</dbReference>
<keyword evidence="2" id="KW-1185">Reference proteome</keyword>
<reference evidence="1 2" key="1">
    <citation type="journal article" date="2015" name="Genome Biol. Evol.">
        <title>The genome of winter moth (Operophtera brumata) provides a genomic perspective on sexual dimorphism and phenology.</title>
        <authorList>
            <person name="Derks M.F."/>
            <person name="Smit S."/>
            <person name="Salis L."/>
            <person name="Schijlen E."/>
            <person name="Bossers A."/>
            <person name="Mateman C."/>
            <person name="Pijl A.S."/>
            <person name="de Ridder D."/>
            <person name="Groenen M.A."/>
            <person name="Visser M.E."/>
            <person name="Megens H.J."/>
        </authorList>
    </citation>
    <scope>NUCLEOTIDE SEQUENCE [LARGE SCALE GENOMIC DNA]</scope>
    <source>
        <strain evidence="1">WM2013NL</strain>
        <tissue evidence="1">Head and thorax</tissue>
    </source>
</reference>
<proteinExistence type="predicted"/>
<keyword evidence="1" id="KW-0808">Transferase</keyword>
<keyword evidence="1" id="KW-0548">Nucleotidyltransferase</keyword>
<organism evidence="1 2">
    <name type="scientific">Operophtera brumata</name>
    <name type="common">Winter moth</name>
    <name type="synonym">Phalaena brumata</name>
    <dbReference type="NCBI Taxonomy" id="104452"/>
    <lineage>
        <taxon>Eukaryota</taxon>
        <taxon>Metazoa</taxon>
        <taxon>Ecdysozoa</taxon>
        <taxon>Arthropoda</taxon>
        <taxon>Hexapoda</taxon>
        <taxon>Insecta</taxon>
        <taxon>Pterygota</taxon>
        <taxon>Neoptera</taxon>
        <taxon>Endopterygota</taxon>
        <taxon>Lepidoptera</taxon>
        <taxon>Glossata</taxon>
        <taxon>Ditrysia</taxon>
        <taxon>Geometroidea</taxon>
        <taxon>Geometridae</taxon>
        <taxon>Larentiinae</taxon>
        <taxon>Operophtera</taxon>
    </lineage>
</organism>
<dbReference type="GO" id="GO:0003964">
    <property type="term" value="F:RNA-directed DNA polymerase activity"/>
    <property type="evidence" value="ECO:0007669"/>
    <property type="project" value="UniProtKB-KW"/>
</dbReference>
<evidence type="ECO:0000313" key="1">
    <source>
        <dbReference type="EMBL" id="KOB70263.1"/>
    </source>
</evidence>
<accession>A0A0L7L447</accession>
<sequence>MRALEEPSAGHNTIDAVRPGLERWVMRRLGVLSQIISGNRCFGRWRIARAEATPECHHCECPHCECPEDTAQHTLAACSAWAVERAELVPG</sequence>
<keyword evidence="1" id="KW-0695">RNA-directed DNA polymerase</keyword>
<evidence type="ECO:0000313" key="2">
    <source>
        <dbReference type="Proteomes" id="UP000037510"/>
    </source>
</evidence>
<gene>
    <name evidence="1" type="ORF">OBRU01_15600</name>
</gene>
<protein>
    <submittedName>
        <fullName evidence="1">Reverse transcriptase</fullName>
    </submittedName>
</protein>
<name>A0A0L7L447_OPEBR</name>
<comment type="caution">
    <text evidence="1">The sequence shown here is derived from an EMBL/GenBank/DDBJ whole genome shotgun (WGS) entry which is preliminary data.</text>
</comment>
<dbReference type="AlphaFoldDB" id="A0A0L7L447"/>